<name>A0ABU5J687_9ACTN</name>
<dbReference type="EC" id="3.1.21.-" evidence="6"/>
<dbReference type="GO" id="GO:0016787">
    <property type="term" value="F:hydrolase activity"/>
    <property type="evidence" value="ECO:0007669"/>
    <property type="project" value="UniProtKB-KW"/>
</dbReference>
<reference evidence="6 7" key="1">
    <citation type="submission" date="2023-12" db="EMBL/GenBank/DDBJ databases">
        <title>Micromonospora sp. nov., isolated from Atacama Desert.</title>
        <authorList>
            <person name="Carro L."/>
            <person name="Golinska P."/>
            <person name="Klenk H.-P."/>
            <person name="Goodfellow M."/>
        </authorList>
    </citation>
    <scope>NUCLEOTIDE SEQUENCE [LARGE SCALE GENOMIC DNA]</scope>
    <source>
        <strain evidence="6 7">4G53</strain>
    </source>
</reference>
<dbReference type="PANTHER" id="PTHR30408">
    <property type="entry name" value="TYPE-1 RESTRICTION ENZYME ECOKI SPECIFICITY PROTEIN"/>
    <property type="match status" value="1"/>
</dbReference>
<sequence>MPIRYVAKLGTGHTPSRQKPEYWTDCDVPWVTLADVWQLRDGTLHHVHDTKEKISKLGLANSSAVRHSAGTVILSRTASVGFSAIMGKDMATSQDFATWTCNRELDPKFLLYVLRAMAPDLRRVAAGSTHKTVYMPDIEELRTPLPLLDEQRRIAAFLDAETARIWGLIGARQQQLKLLEERELSRVFNSIAGTEEPGARKSSGLRWLGDVPVDWPVLAVSTQYEVLLGKMLNQERARGEYLRPYLRNFNVQWDRIDAEDLLYMNFPPNERSRYEVRPGDLLICEGGQPGRSAIWDGTVSEIYYQKALHRARSRGRSSVRWLFYCLRAATALDVFSVEGNSTTIGHLTGEQLRAHRFPFPERRTQDRLVSQLEEAAEQAKRTGELLASQVELLAERRQALITAAVTGQIDVTAARGVDV</sequence>
<dbReference type="PANTHER" id="PTHR30408:SF12">
    <property type="entry name" value="TYPE I RESTRICTION ENZYME MJAVIII SPECIFICITY SUBUNIT"/>
    <property type="match status" value="1"/>
</dbReference>
<keyword evidence="4" id="KW-0175">Coiled coil</keyword>
<dbReference type="InterPro" id="IPR052021">
    <property type="entry name" value="Type-I_RS_S_subunit"/>
</dbReference>
<dbReference type="CDD" id="cd17253">
    <property type="entry name" value="RMtype1_S_Eco933I-TRD2-CR2_like"/>
    <property type="match status" value="1"/>
</dbReference>
<dbReference type="GO" id="GO:0004519">
    <property type="term" value="F:endonuclease activity"/>
    <property type="evidence" value="ECO:0007669"/>
    <property type="project" value="UniProtKB-KW"/>
</dbReference>
<evidence type="ECO:0000256" key="3">
    <source>
        <dbReference type="ARBA" id="ARBA00023125"/>
    </source>
</evidence>
<proteinExistence type="inferred from homology"/>
<dbReference type="Proteomes" id="UP001290101">
    <property type="component" value="Unassembled WGS sequence"/>
</dbReference>
<keyword evidence="2" id="KW-0680">Restriction system</keyword>
<comment type="caution">
    <text evidence="6">The sequence shown here is derived from an EMBL/GenBank/DDBJ whole genome shotgun (WGS) entry which is preliminary data.</text>
</comment>
<accession>A0ABU5J687</accession>
<evidence type="ECO:0000259" key="5">
    <source>
        <dbReference type="Pfam" id="PF01420"/>
    </source>
</evidence>
<organism evidence="6 7">
    <name type="scientific">Micromonospora sicca</name>
    <dbReference type="NCBI Taxonomy" id="2202420"/>
    <lineage>
        <taxon>Bacteria</taxon>
        <taxon>Bacillati</taxon>
        <taxon>Actinomycetota</taxon>
        <taxon>Actinomycetes</taxon>
        <taxon>Micromonosporales</taxon>
        <taxon>Micromonosporaceae</taxon>
        <taxon>Micromonospora</taxon>
    </lineage>
</organism>
<dbReference type="InterPro" id="IPR000055">
    <property type="entry name" value="Restrct_endonuc_typeI_TRD"/>
</dbReference>
<feature type="domain" description="Type I restriction modification DNA specificity" evidence="5">
    <location>
        <begin position="6"/>
        <end position="176"/>
    </location>
</feature>
<keyword evidence="6" id="KW-0378">Hydrolase</keyword>
<dbReference type="CDD" id="cd17248">
    <property type="entry name" value="RMtype1_S_AmiI-TRD2-CR2_like"/>
    <property type="match status" value="1"/>
</dbReference>
<evidence type="ECO:0000256" key="1">
    <source>
        <dbReference type="ARBA" id="ARBA00010923"/>
    </source>
</evidence>
<dbReference type="RefSeq" id="WP_322438828.1">
    <property type="nucleotide sequence ID" value="NZ_JAXOTQ010000001.1"/>
</dbReference>
<evidence type="ECO:0000256" key="4">
    <source>
        <dbReference type="SAM" id="Coils"/>
    </source>
</evidence>
<evidence type="ECO:0000313" key="7">
    <source>
        <dbReference type="Proteomes" id="UP001290101"/>
    </source>
</evidence>
<protein>
    <submittedName>
        <fullName evidence="6">Restriction endonuclease subunit S</fullName>
        <ecNumber evidence="6">3.1.21.-</ecNumber>
    </submittedName>
</protein>
<keyword evidence="3" id="KW-0238">DNA-binding</keyword>
<keyword evidence="6" id="KW-0255">Endonuclease</keyword>
<dbReference type="SUPFAM" id="SSF116734">
    <property type="entry name" value="DNA methylase specificity domain"/>
    <property type="match status" value="2"/>
</dbReference>
<evidence type="ECO:0000313" key="6">
    <source>
        <dbReference type="EMBL" id="MDZ5488085.1"/>
    </source>
</evidence>
<comment type="similarity">
    <text evidence="1">Belongs to the type-I restriction system S methylase family.</text>
</comment>
<keyword evidence="6" id="KW-0540">Nuclease</keyword>
<dbReference type="EMBL" id="JAXOTQ010000001">
    <property type="protein sequence ID" value="MDZ5488085.1"/>
    <property type="molecule type" value="Genomic_DNA"/>
</dbReference>
<gene>
    <name evidence="6" type="ORF">U2F25_01165</name>
</gene>
<evidence type="ECO:0000256" key="2">
    <source>
        <dbReference type="ARBA" id="ARBA00022747"/>
    </source>
</evidence>
<feature type="coiled-coil region" evidence="4">
    <location>
        <begin position="362"/>
        <end position="389"/>
    </location>
</feature>
<dbReference type="InterPro" id="IPR044946">
    <property type="entry name" value="Restrct_endonuc_typeI_TRD_sf"/>
</dbReference>
<keyword evidence="7" id="KW-1185">Reference proteome</keyword>
<dbReference type="Gene3D" id="3.90.220.20">
    <property type="entry name" value="DNA methylase specificity domains"/>
    <property type="match status" value="2"/>
</dbReference>
<dbReference type="Pfam" id="PF01420">
    <property type="entry name" value="Methylase_S"/>
    <property type="match status" value="1"/>
</dbReference>